<dbReference type="PANTHER" id="PTHR43792:SF16">
    <property type="entry name" value="N-ACETYLTRANSFERASE DOMAIN-CONTAINING PROTEIN"/>
    <property type="match status" value="1"/>
</dbReference>
<evidence type="ECO:0000313" key="3">
    <source>
        <dbReference type="EMBL" id="SHG05627.1"/>
    </source>
</evidence>
<dbReference type="PROSITE" id="PS51186">
    <property type="entry name" value="GNAT"/>
    <property type="match status" value="1"/>
</dbReference>
<reference evidence="4" key="2">
    <citation type="submission" date="2016-11" db="EMBL/GenBank/DDBJ databases">
        <authorList>
            <person name="Jaros S."/>
            <person name="Januszkiewicz K."/>
            <person name="Wedrychowicz H."/>
        </authorList>
    </citation>
    <scope>NUCLEOTIDE SEQUENCE [LARGE SCALE GENOMIC DNA]</scope>
    <source>
        <strain evidence="4">DSM 4029</strain>
    </source>
</reference>
<organism evidence="3 4">
    <name type="scientific">Bittarella massiliensis</name>
    <name type="common">ex Durand et al. 2017</name>
    <dbReference type="NCBI Taxonomy" id="1720313"/>
    <lineage>
        <taxon>Bacteria</taxon>
        <taxon>Bacillati</taxon>
        <taxon>Bacillota</taxon>
        <taxon>Clostridia</taxon>
        <taxon>Eubacteriales</taxon>
        <taxon>Oscillospiraceae</taxon>
        <taxon>Bittarella (ex Durand et al. 2017)</taxon>
    </lineage>
</organism>
<dbReference type="InterPro" id="IPR051531">
    <property type="entry name" value="N-acetyltransferase"/>
</dbReference>
<dbReference type="Gene3D" id="3.40.630.30">
    <property type="match status" value="1"/>
</dbReference>
<keyword evidence="5" id="KW-1185">Reference proteome</keyword>
<dbReference type="EMBL" id="FQVY01000002">
    <property type="protein sequence ID" value="SHG05627.1"/>
    <property type="molecule type" value="Genomic_DNA"/>
</dbReference>
<dbReference type="AlphaFoldDB" id="A0AAQ1MD50"/>
<evidence type="ECO:0000313" key="5">
    <source>
        <dbReference type="Proteomes" id="UP000474718"/>
    </source>
</evidence>
<dbReference type="InterPro" id="IPR000182">
    <property type="entry name" value="GNAT_dom"/>
</dbReference>
<dbReference type="SUPFAM" id="SSF55729">
    <property type="entry name" value="Acyl-CoA N-acyltransferases (Nat)"/>
    <property type="match status" value="1"/>
</dbReference>
<feature type="domain" description="N-acetyltransferase" evidence="1">
    <location>
        <begin position="8"/>
        <end position="165"/>
    </location>
</feature>
<evidence type="ECO:0000259" key="1">
    <source>
        <dbReference type="PROSITE" id="PS51186"/>
    </source>
</evidence>
<sequence length="165" mass="18401">MTGETARLRLRPLAESDADAVFSLTSDAEVARFMRFSQQRERGEAVQLIRDYLASGGWSFAIERKADGRFVGVYAVRPSEGDPARWDMSTFTAKDCWNQGYSSEVLGEIVRLAREALPGITLVGHVVAENRGSRRVLEKNGFSHTETLHFPDMEGEGLCIYQLAL</sequence>
<name>A0AAQ1MD50_9FIRM</name>
<accession>A0AAQ1MD50</accession>
<dbReference type="Proteomes" id="UP000474718">
    <property type="component" value="Unassembled WGS sequence"/>
</dbReference>
<gene>
    <name evidence="2" type="ORF">GT747_13065</name>
    <name evidence="3" type="ORF">SAMN05444424_1306</name>
</gene>
<dbReference type="Pfam" id="PF13302">
    <property type="entry name" value="Acetyltransf_3"/>
    <property type="match status" value="1"/>
</dbReference>
<evidence type="ECO:0000313" key="4">
    <source>
        <dbReference type="Proteomes" id="UP000184089"/>
    </source>
</evidence>
<evidence type="ECO:0000313" key="2">
    <source>
        <dbReference type="EMBL" id="MZL70681.1"/>
    </source>
</evidence>
<dbReference type="PANTHER" id="PTHR43792">
    <property type="entry name" value="GNAT FAMILY, PUTATIVE (AFU_ORTHOLOGUE AFUA_3G00765)-RELATED-RELATED"/>
    <property type="match status" value="1"/>
</dbReference>
<dbReference type="EMBL" id="WWVX01000009">
    <property type="protein sequence ID" value="MZL70681.1"/>
    <property type="molecule type" value="Genomic_DNA"/>
</dbReference>
<dbReference type="InterPro" id="IPR016181">
    <property type="entry name" value="Acyl_CoA_acyltransferase"/>
</dbReference>
<dbReference type="Proteomes" id="UP000184089">
    <property type="component" value="Unassembled WGS sequence"/>
</dbReference>
<comment type="caution">
    <text evidence="3">The sequence shown here is derived from an EMBL/GenBank/DDBJ whole genome shotgun (WGS) entry which is preliminary data.</text>
</comment>
<dbReference type="RefSeq" id="WP_044993050.1">
    <property type="nucleotide sequence ID" value="NZ_FQVY01000002.1"/>
</dbReference>
<reference evidence="2 5" key="3">
    <citation type="journal article" date="2019" name="Nat. Med.">
        <title>A library of human gut bacterial isolates paired with longitudinal multiomics data enables mechanistic microbiome research.</title>
        <authorList>
            <person name="Poyet M."/>
            <person name="Groussin M."/>
            <person name="Gibbons S.M."/>
            <person name="Avila-Pacheco J."/>
            <person name="Jiang X."/>
            <person name="Kearney S.M."/>
            <person name="Perrotta A.R."/>
            <person name="Berdy B."/>
            <person name="Zhao S."/>
            <person name="Lieberman T.D."/>
            <person name="Swanson P.K."/>
            <person name="Smith M."/>
            <person name="Roesemann S."/>
            <person name="Alexander J.E."/>
            <person name="Rich S.A."/>
            <person name="Livny J."/>
            <person name="Vlamakis H."/>
            <person name="Clish C."/>
            <person name="Bullock K."/>
            <person name="Deik A."/>
            <person name="Scott J."/>
            <person name="Pierce K.A."/>
            <person name="Xavier R.J."/>
            <person name="Alm E.J."/>
        </authorList>
    </citation>
    <scope>NUCLEOTIDE SEQUENCE [LARGE SCALE GENOMIC DNA]</scope>
    <source>
        <strain evidence="2 5">BIOML-A2</strain>
    </source>
</reference>
<proteinExistence type="predicted"/>
<protein>
    <submittedName>
        <fullName evidence="2">GNAT family N-acetyltransferase</fullName>
    </submittedName>
    <submittedName>
        <fullName evidence="3">Protein N-acetyltransferase, RimJ/RimL family</fullName>
    </submittedName>
</protein>
<dbReference type="GO" id="GO:0016747">
    <property type="term" value="F:acyltransferase activity, transferring groups other than amino-acyl groups"/>
    <property type="evidence" value="ECO:0007669"/>
    <property type="project" value="InterPro"/>
</dbReference>
<reference evidence="3" key="1">
    <citation type="submission" date="2016-11" db="EMBL/GenBank/DDBJ databases">
        <authorList>
            <person name="Varghese N."/>
            <person name="Submissions S."/>
        </authorList>
    </citation>
    <scope>NUCLEOTIDE SEQUENCE</scope>
    <source>
        <strain evidence="3">DSM 4029</strain>
    </source>
</reference>